<name>A0A557P218_9VIBR</name>
<comment type="caution">
    <text evidence="2">The sequence shown here is derived from an EMBL/GenBank/DDBJ whole genome shotgun (WGS) entry which is preliminary data.</text>
</comment>
<evidence type="ECO:0000256" key="1">
    <source>
        <dbReference type="SAM" id="Phobius"/>
    </source>
</evidence>
<dbReference type="RefSeq" id="WP_144388664.1">
    <property type="nucleotide sequence ID" value="NZ_CANNCB010000025.1"/>
</dbReference>
<dbReference type="OrthoDB" id="7863671at2"/>
<keyword evidence="1" id="KW-0472">Membrane</keyword>
<protein>
    <submittedName>
        <fullName evidence="2">NfeD family protein</fullName>
    </submittedName>
</protein>
<reference evidence="2 3" key="1">
    <citation type="submission" date="2019-07" db="EMBL/GenBank/DDBJ databases">
        <title>The draft genome sequence of Vibrio algivorus M1486.</title>
        <authorList>
            <person name="Meng X."/>
        </authorList>
    </citation>
    <scope>NUCLEOTIDE SEQUENCE [LARGE SCALE GENOMIC DNA]</scope>
    <source>
        <strain evidence="2 3">M1486</strain>
    </source>
</reference>
<keyword evidence="1" id="KW-0812">Transmembrane</keyword>
<feature type="transmembrane region" description="Helical" evidence="1">
    <location>
        <begin position="6"/>
        <end position="26"/>
    </location>
</feature>
<feature type="transmembrane region" description="Helical" evidence="1">
    <location>
        <begin position="59"/>
        <end position="79"/>
    </location>
</feature>
<evidence type="ECO:0000313" key="3">
    <source>
        <dbReference type="Proteomes" id="UP000319828"/>
    </source>
</evidence>
<proteinExistence type="predicted"/>
<accession>A0A557P218</accession>
<evidence type="ECO:0000313" key="2">
    <source>
        <dbReference type="EMBL" id="TVO34708.1"/>
    </source>
</evidence>
<dbReference type="Proteomes" id="UP000319828">
    <property type="component" value="Unassembled WGS sequence"/>
</dbReference>
<sequence>MDWIVSYLPQVLMAIGVIALIVEVVVLGFATFIFFFIGLSLIISGFCMYIGWIDTSIQYAIWTNIILTIVFAVVLWKPFKQLQNRKTKQNYQSDFAQQTFVLKGNVDANTDDVTHAYSGIQWKIRSEQPLAEGQKVKVIKMEVGIMWVEAINE</sequence>
<dbReference type="GO" id="GO:0005886">
    <property type="term" value="C:plasma membrane"/>
    <property type="evidence" value="ECO:0007669"/>
    <property type="project" value="TreeGrafter"/>
</dbReference>
<dbReference type="PANTHER" id="PTHR33507">
    <property type="entry name" value="INNER MEMBRANE PROTEIN YBBJ"/>
    <property type="match status" value="1"/>
</dbReference>
<organism evidence="2 3">
    <name type="scientific">Vibrio algivorus</name>
    <dbReference type="NCBI Taxonomy" id="1667024"/>
    <lineage>
        <taxon>Bacteria</taxon>
        <taxon>Pseudomonadati</taxon>
        <taxon>Pseudomonadota</taxon>
        <taxon>Gammaproteobacteria</taxon>
        <taxon>Vibrionales</taxon>
        <taxon>Vibrionaceae</taxon>
        <taxon>Vibrio</taxon>
    </lineage>
</organism>
<dbReference type="EMBL" id="VMKJ01000029">
    <property type="protein sequence ID" value="TVO34708.1"/>
    <property type="molecule type" value="Genomic_DNA"/>
</dbReference>
<keyword evidence="1" id="KW-1133">Transmembrane helix</keyword>
<gene>
    <name evidence="2" type="ORF">FOF44_12970</name>
</gene>
<dbReference type="AlphaFoldDB" id="A0A557P218"/>
<dbReference type="PANTHER" id="PTHR33507:SF3">
    <property type="entry name" value="INNER MEMBRANE PROTEIN YBBJ"/>
    <property type="match status" value="1"/>
</dbReference>
<dbReference type="InterPro" id="IPR052165">
    <property type="entry name" value="Membrane_assoc_protease"/>
</dbReference>
<feature type="transmembrane region" description="Helical" evidence="1">
    <location>
        <begin position="33"/>
        <end position="53"/>
    </location>
</feature>